<feature type="compositionally biased region" description="Basic and acidic residues" evidence="1">
    <location>
        <begin position="137"/>
        <end position="161"/>
    </location>
</feature>
<name>A0A086JTF4_TOXGO</name>
<protein>
    <submittedName>
        <fullName evidence="2">Uncharacterized protein</fullName>
    </submittedName>
</protein>
<evidence type="ECO:0000313" key="3">
    <source>
        <dbReference type="Proteomes" id="UP000028828"/>
    </source>
</evidence>
<organism evidence="2 3">
    <name type="scientific">Toxoplasma gondii p89</name>
    <dbReference type="NCBI Taxonomy" id="943119"/>
    <lineage>
        <taxon>Eukaryota</taxon>
        <taxon>Sar</taxon>
        <taxon>Alveolata</taxon>
        <taxon>Apicomplexa</taxon>
        <taxon>Conoidasida</taxon>
        <taxon>Coccidia</taxon>
        <taxon>Eucoccidiorida</taxon>
        <taxon>Eimeriorina</taxon>
        <taxon>Sarcocystidae</taxon>
        <taxon>Toxoplasma</taxon>
    </lineage>
</organism>
<comment type="caution">
    <text evidence="2">The sequence shown here is derived from an EMBL/GenBank/DDBJ whole genome shotgun (WGS) entry which is preliminary data.</text>
</comment>
<evidence type="ECO:0000313" key="2">
    <source>
        <dbReference type="EMBL" id="KFG35422.1"/>
    </source>
</evidence>
<feature type="region of interest" description="Disordered" evidence="1">
    <location>
        <begin position="1"/>
        <end position="35"/>
    </location>
</feature>
<sequence>MLDESSWEVADLGTQRGKWRKAQIGAAASKKQQKKEAGVHVRGACSVASPRVEFCLAQRDCICAPGEQTQRRTARDPDVGKRQRNASVVVESRGRQARGQAAWHSRVEVCAPTARRVDKKEVGWRARATPFARRSTKYLETKKKGRKSDQEDLGADRKPFESRCPLSVPGAFPHGESPEKKVKFRDVSPLFTRRFSRRLLRFNGKF</sequence>
<feature type="compositionally biased region" description="Basic and acidic residues" evidence="1">
    <location>
        <begin position="69"/>
        <end position="81"/>
    </location>
</feature>
<feature type="region of interest" description="Disordered" evidence="1">
    <location>
        <begin position="135"/>
        <end position="181"/>
    </location>
</feature>
<reference evidence="2 3" key="1">
    <citation type="submission" date="2014-03" db="EMBL/GenBank/DDBJ databases">
        <authorList>
            <person name="Sibley D."/>
            <person name="Venepally P."/>
            <person name="Karamycheva S."/>
            <person name="Hadjithomas M."/>
            <person name="Khan A."/>
            <person name="Brunk B."/>
            <person name="Roos D."/>
            <person name="Caler E."/>
            <person name="Lorenzi H."/>
        </authorList>
    </citation>
    <scope>NUCLEOTIDE SEQUENCE [LARGE SCALE GENOMIC DNA]</scope>
    <source>
        <strain evidence="3">p89</strain>
    </source>
</reference>
<evidence type="ECO:0000256" key="1">
    <source>
        <dbReference type="SAM" id="MobiDB-lite"/>
    </source>
</evidence>
<dbReference type="EMBL" id="AEYI02001599">
    <property type="protein sequence ID" value="KFG35422.1"/>
    <property type="molecule type" value="Genomic_DNA"/>
</dbReference>
<accession>A0A086JTF4</accession>
<proteinExistence type="predicted"/>
<feature type="region of interest" description="Disordered" evidence="1">
    <location>
        <begin position="68"/>
        <end position="97"/>
    </location>
</feature>
<dbReference type="AlphaFoldDB" id="A0A086JTF4"/>
<dbReference type="Proteomes" id="UP000028828">
    <property type="component" value="Unassembled WGS sequence"/>
</dbReference>
<dbReference type="VEuPathDB" id="ToxoDB:TGP89_294680"/>
<gene>
    <name evidence="2" type="ORF">TGP89_294680</name>
</gene>